<name>A0A3P3VLG1_9GAMM</name>
<evidence type="ECO:0000313" key="7">
    <source>
        <dbReference type="EMBL" id="RRJ82718.1"/>
    </source>
</evidence>
<reference evidence="7 8" key="1">
    <citation type="submission" date="2018-08" db="EMBL/GenBank/DDBJ databases">
        <authorList>
            <person name="Khan S.A."/>
        </authorList>
    </citation>
    <scope>NUCLEOTIDE SEQUENCE [LARGE SCALE GENOMIC DNA]</scope>
    <source>
        <strain evidence="7 8">GTF-13</strain>
    </source>
</reference>
<evidence type="ECO:0000256" key="3">
    <source>
        <dbReference type="ARBA" id="ARBA00022603"/>
    </source>
</evidence>
<proteinExistence type="predicted"/>
<sequence length="283" mass="32688">MMTNKWSMQPLPEMDESQFEQWQALLESRTGMRVTEQRKTFLQTSVGMRMRELGLSDYQNYYNRVSQHPPGGMEWTLLVDRLTVQETSFFRHQASFDRVQRFLAERSDKGGTIEIWSVGCSTGEEPYSLAMLAQETLQDSGCYFGISATDISAPALAKARQGIYSDRKVEALPRERAEQFFTPLEKGRYQVVSQLRDRVCFSQVNVLELSKTPMHGMDLIYCQNLLIYFRRWRRKEILNRLAERLAPGGLLVVGLGEVVDWSHPDLERDRDPATLAFRKRVSG</sequence>
<keyword evidence="3 7" id="KW-0489">Methyltransferase</keyword>
<dbReference type="PRINTS" id="PR00996">
    <property type="entry name" value="CHERMTFRASE"/>
</dbReference>
<dbReference type="SMART" id="SM00138">
    <property type="entry name" value="MeTrc"/>
    <property type="match status" value="1"/>
</dbReference>
<organism evidence="7 8">
    <name type="scientific">Aestuariirhabdus litorea</name>
    <dbReference type="NCBI Taxonomy" id="2528527"/>
    <lineage>
        <taxon>Bacteria</taxon>
        <taxon>Pseudomonadati</taxon>
        <taxon>Pseudomonadota</taxon>
        <taxon>Gammaproteobacteria</taxon>
        <taxon>Oceanospirillales</taxon>
        <taxon>Aestuariirhabdaceae</taxon>
        <taxon>Aestuariirhabdus</taxon>
    </lineage>
</organism>
<dbReference type="Gene3D" id="3.40.50.150">
    <property type="entry name" value="Vaccinia Virus protein VP39"/>
    <property type="match status" value="1"/>
</dbReference>
<dbReference type="SUPFAM" id="SSF53335">
    <property type="entry name" value="S-adenosyl-L-methionine-dependent methyltransferases"/>
    <property type="match status" value="1"/>
</dbReference>
<dbReference type="EMBL" id="QWEZ01000002">
    <property type="protein sequence ID" value="RRJ82718.1"/>
    <property type="molecule type" value="Genomic_DNA"/>
</dbReference>
<evidence type="ECO:0000256" key="5">
    <source>
        <dbReference type="ARBA" id="ARBA00022691"/>
    </source>
</evidence>
<dbReference type="InterPro" id="IPR000780">
    <property type="entry name" value="CheR_MeTrfase"/>
</dbReference>
<evidence type="ECO:0000256" key="1">
    <source>
        <dbReference type="ARBA" id="ARBA00001541"/>
    </source>
</evidence>
<keyword evidence="5" id="KW-0949">S-adenosyl-L-methionine</keyword>
<comment type="catalytic activity">
    <reaction evidence="1">
        <text>L-glutamyl-[protein] + S-adenosyl-L-methionine = [protein]-L-glutamate 5-O-methyl ester + S-adenosyl-L-homocysteine</text>
        <dbReference type="Rhea" id="RHEA:24452"/>
        <dbReference type="Rhea" id="RHEA-COMP:10208"/>
        <dbReference type="Rhea" id="RHEA-COMP:10311"/>
        <dbReference type="ChEBI" id="CHEBI:29973"/>
        <dbReference type="ChEBI" id="CHEBI:57856"/>
        <dbReference type="ChEBI" id="CHEBI:59789"/>
        <dbReference type="ChEBI" id="CHEBI:82795"/>
        <dbReference type="EC" id="2.1.1.80"/>
    </reaction>
</comment>
<dbReference type="InterPro" id="IPR050903">
    <property type="entry name" value="Bact_Chemotaxis_MeTrfase"/>
</dbReference>
<dbReference type="SUPFAM" id="SSF47757">
    <property type="entry name" value="Chemotaxis receptor methyltransferase CheR, N-terminal domain"/>
    <property type="match status" value="1"/>
</dbReference>
<dbReference type="InterPro" id="IPR022642">
    <property type="entry name" value="CheR_C"/>
</dbReference>
<dbReference type="InterPro" id="IPR029063">
    <property type="entry name" value="SAM-dependent_MTases_sf"/>
</dbReference>
<dbReference type="Pfam" id="PF03705">
    <property type="entry name" value="CheR_N"/>
    <property type="match status" value="1"/>
</dbReference>
<feature type="domain" description="CheR-type methyltransferase" evidence="6">
    <location>
        <begin position="7"/>
        <end position="259"/>
    </location>
</feature>
<dbReference type="Gene3D" id="1.10.155.10">
    <property type="entry name" value="Chemotaxis receptor methyltransferase CheR, N-terminal domain"/>
    <property type="match status" value="1"/>
</dbReference>
<keyword evidence="8" id="KW-1185">Reference proteome</keyword>
<evidence type="ECO:0000256" key="4">
    <source>
        <dbReference type="ARBA" id="ARBA00022679"/>
    </source>
</evidence>
<dbReference type="PANTHER" id="PTHR24422">
    <property type="entry name" value="CHEMOTAXIS PROTEIN METHYLTRANSFERASE"/>
    <property type="match status" value="1"/>
</dbReference>
<evidence type="ECO:0000256" key="2">
    <source>
        <dbReference type="ARBA" id="ARBA00012534"/>
    </source>
</evidence>
<dbReference type="PANTHER" id="PTHR24422:SF19">
    <property type="entry name" value="CHEMOTAXIS PROTEIN METHYLTRANSFERASE"/>
    <property type="match status" value="1"/>
</dbReference>
<dbReference type="CDD" id="cd02440">
    <property type="entry name" value="AdoMet_MTases"/>
    <property type="match status" value="1"/>
</dbReference>
<keyword evidence="4 7" id="KW-0808">Transferase</keyword>
<gene>
    <name evidence="7" type="ORF">D0544_12735</name>
</gene>
<dbReference type="Pfam" id="PF01739">
    <property type="entry name" value="CheR"/>
    <property type="match status" value="1"/>
</dbReference>
<accession>A0A3P3VLG1</accession>
<dbReference type="GO" id="GO:0008983">
    <property type="term" value="F:protein-glutamate O-methyltransferase activity"/>
    <property type="evidence" value="ECO:0007669"/>
    <property type="project" value="UniProtKB-EC"/>
</dbReference>
<dbReference type="GO" id="GO:0032259">
    <property type="term" value="P:methylation"/>
    <property type="evidence" value="ECO:0007669"/>
    <property type="project" value="UniProtKB-KW"/>
</dbReference>
<comment type="caution">
    <text evidence="7">The sequence shown here is derived from an EMBL/GenBank/DDBJ whole genome shotgun (WGS) entry which is preliminary data.</text>
</comment>
<protein>
    <recommendedName>
        <fullName evidence="2">protein-glutamate O-methyltransferase</fullName>
        <ecNumber evidence="2">2.1.1.80</ecNumber>
    </recommendedName>
</protein>
<reference evidence="7 8" key="2">
    <citation type="submission" date="2018-12" db="EMBL/GenBank/DDBJ databases">
        <title>Simiduia agarivorans gen. nov., sp. nov., a marine, agarolytic bacterium isolated from shallow coastal water from Keelung, Taiwan.</title>
        <authorList>
            <person name="Shieh W.Y."/>
        </authorList>
    </citation>
    <scope>NUCLEOTIDE SEQUENCE [LARGE SCALE GENOMIC DNA]</scope>
    <source>
        <strain evidence="7 8">GTF-13</strain>
    </source>
</reference>
<evidence type="ECO:0000259" key="6">
    <source>
        <dbReference type="PROSITE" id="PS50123"/>
    </source>
</evidence>
<dbReference type="AlphaFoldDB" id="A0A3P3VLG1"/>
<evidence type="ECO:0000313" key="8">
    <source>
        <dbReference type="Proteomes" id="UP000280792"/>
    </source>
</evidence>
<dbReference type="Proteomes" id="UP000280792">
    <property type="component" value="Unassembled WGS sequence"/>
</dbReference>
<dbReference type="InterPro" id="IPR036804">
    <property type="entry name" value="CheR_N_sf"/>
</dbReference>
<dbReference type="EC" id="2.1.1.80" evidence="2"/>
<dbReference type="PROSITE" id="PS50123">
    <property type="entry name" value="CHER"/>
    <property type="match status" value="1"/>
</dbReference>
<dbReference type="RefSeq" id="WP_125016713.1">
    <property type="nucleotide sequence ID" value="NZ_QWEZ01000002.1"/>
</dbReference>
<dbReference type="InterPro" id="IPR022641">
    <property type="entry name" value="CheR_N"/>
</dbReference>